<dbReference type="InterPro" id="IPR025724">
    <property type="entry name" value="GAG-pre-integrase_dom"/>
</dbReference>
<dbReference type="InterPro" id="IPR013103">
    <property type="entry name" value="RVT_2"/>
</dbReference>
<accession>A0AAD4V106</accession>
<dbReference type="Pfam" id="PF07727">
    <property type="entry name" value="RVT_2"/>
    <property type="match status" value="1"/>
</dbReference>
<dbReference type="InterPro" id="IPR043502">
    <property type="entry name" value="DNA/RNA_pol_sf"/>
</dbReference>
<dbReference type="CDD" id="cd09272">
    <property type="entry name" value="RNase_HI_RT_Ty1"/>
    <property type="match status" value="1"/>
</dbReference>
<evidence type="ECO:0000259" key="2">
    <source>
        <dbReference type="PROSITE" id="PS50994"/>
    </source>
</evidence>
<dbReference type="PROSITE" id="PS50994">
    <property type="entry name" value="INTEGRASE"/>
    <property type="match status" value="1"/>
</dbReference>
<comment type="caution">
    <text evidence="3">The sequence shown here is derived from an EMBL/GenBank/DDBJ whole genome shotgun (WGS) entry which is preliminary data.</text>
</comment>
<reference evidence="3 4" key="1">
    <citation type="journal article" date="2022" name="G3 (Bethesda)">
        <title>Whole-genome sequence and methylome profiling of the almond [Prunus dulcis (Mill.) D.A. Webb] cultivar 'Nonpareil'.</title>
        <authorList>
            <person name="D'Amico-Willman K.M."/>
            <person name="Ouma W.Z."/>
            <person name="Meulia T."/>
            <person name="Sideli G.M."/>
            <person name="Gradziel T.M."/>
            <person name="Fresnedo-Ramirez J."/>
        </authorList>
    </citation>
    <scope>NUCLEOTIDE SEQUENCE [LARGE SCALE GENOMIC DNA]</scope>
    <source>
        <strain evidence="3">Clone GOH B32 T37-40</strain>
    </source>
</reference>
<organism evidence="3 4">
    <name type="scientific">Prunus dulcis</name>
    <name type="common">Almond</name>
    <name type="synonym">Amygdalus dulcis</name>
    <dbReference type="NCBI Taxonomy" id="3755"/>
    <lineage>
        <taxon>Eukaryota</taxon>
        <taxon>Viridiplantae</taxon>
        <taxon>Streptophyta</taxon>
        <taxon>Embryophyta</taxon>
        <taxon>Tracheophyta</taxon>
        <taxon>Spermatophyta</taxon>
        <taxon>Magnoliopsida</taxon>
        <taxon>eudicotyledons</taxon>
        <taxon>Gunneridae</taxon>
        <taxon>Pentapetalae</taxon>
        <taxon>rosids</taxon>
        <taxon>fabids</taxon>
        <taxon>Rosales</taxon>
        <taxon>Rosaceae</taxon>
        <taxon>Amygdaloideae</taxon>
        <taxon>Amygdaleae</taxon>
        <taxon>Prunus</taxon>
    </lineage>
</organism>
<evidence type="ECO:0000313" key="4">
    <source>
        <dbReference type="Proteomes" id="UP001054821"/>
    </source>
</evidence>
<dbReference type="EMBL" id="JAJFAZ020000007">
    <property type="protein sequence ID" value="KAI5316520.1"/>
    <property type="molecule type" value="Genomic_DNA"/>
</dbReference>
<dbReference type="Pfam" id="PF00665">
    <property type="entry name" value="rve"/>
    <property type="match status" value="1"/>
</dbReference>
<dbReference type="AlphaFoldDB" id="A0AAD4V106"/>
<feature type="region of interest" description="Disordered" evidence="1">
    <location>
        <begin position="458"/>
        <end position="567"/>
    </location>
</feature>
<keyword evidence="4" id="KW-1185">Reference proteome</keyword>
<dbReference type="Proteomes" id="UP001054821">
    <property type="component" value="Chromosome 7"/>
</dbReference>
<protein>
    <recommendedName>
        <fullName evidence="2">Integrase catalytic domain-containing protein</fullName>
    </recommendedName>
</protein>
<dbReference type="GO" id="GO:0015074">
    <property type="term" value="P:DNA integration"/>
    <property type="evidence" value="ECO:0007669"/>
    <property type="project" value="InterPro"/>
</dbReference>
<sequence length="1116" mass="125005">MTAHATSLPNAHPYTGTDKIIVGNGNQLAITHIGNTKLTGLHTSLNLNEVLCVPAIRKNLISIRRFCCDNDCFFELDANGFHVKDNKTGTVLLTGSSSDGLYHIQTATHIAHQLACYGKRTTQDVWHARLGHPSHSVFTTLLNKYHLPLDGTIISNKNCHVCPLGKSCRLPFAYRQSHAQFPLALLHLDLWGPAPLSSNFGYRYYFSIVDDNTRFTWLYPLAKKSEVLATFVHFKKMVENLFSSSIKQLQIDGGGEFTSKLFLTFLRDQGISHQISCPYTPQQNGVVERKHRHIVAMGLCLLAQSRLPHSFWVEAFSTAVFLINRLPTPQLDHISPYEKLFHRTPDYTFLKSFGCACFPHMVPYNRHKLSFKSVPCVFIGYDAHYKGYRCLDPISGRIYISRNVIFDEKSFPYQQPQITPAAQSTLASQFDIGPNLDSSQINTSTGPAQSAPIIRDSLSVTPSASPPPSDPTQYDPTQPFSPAPTDVVLSSFSPSHNQLASPLSSPSPFSPTTPDSITDTTKPSPESTPSSSLLDQSTQSSSPLDPSLLPNSPDTPNPPQKFKSLKSIIPFGPAPKPLYPMTHPHSLPHALSAACSDPMSFEPTSFTQASKYSHWQAAMQDEYDALLRNQTWSLVPATSSMNIVGCKWVFKVKRKADGSVDRYKARLVAKGFHQQEGFDYEETFSPVVKPATIRTILSLALSYNWSLQQLDVRNAFLNGYLQEEVYMKQPPGFHDSLRPHDVCRLHKALYGLKQAPRAWFHRLSAFLLAQGFVHSHADASLFIHCSTSCTVYVLVYVDDIIVTGSDPQSVHQFLDQLCSTFDSRRMGELNFFLGMEISRFPDRLFLSQTRYAVDLLARFNMTDCKPCPTPLPSDTRLSCLDGDPLSDPSTYRSMVGGLQYLTLSRPDISFAVNQVCQFMHNPRSSHLQVVKRIFRYIKGTVEQGLVFHRSNDFTLRSFSDADWAGSVDDRQSTTGACIFFGPNLLTWTAKKQSTVSRSSTEAEYRALAHTAAEIRWFGFLFRELGIPLRSAPCVYVDNLSAIYMAANPIFHARTRHIEIDYHFVRELVARKALHTFYVPSSHQLADIFTKGLSRERFSLLKSKLNLRVAPLRLTGG</sequence>
<dbReference type="InterPro" id="IPR012337">
    <property type="entry name" value="RNaseH-like_sf"/>
</dbReference>
<feature type="compositionally biased region" description="Polar residues" evidence="1">
    <location>
        <begin position="488"/>
        <end position="500"/>
    </location>
</feature>
<dbReference type="SUPFAM" id="SSF53098">
    <property type="entry name" value="Ribonuclease H-like"/>
    <property type="match status" value="1"/>
</dbReference>
<dbReference type="Pfam" id="PF25597">
    <property type="entry name" value="SH3_retrovirus"/>
    <property type="match status" value="1"/>
</dbReference>
<proteinExistence type="predicted"/>
<dbReference type="Pfam" id="PF13976">
    <property type="entry name" value="gag_pre-integrs"/>
    <property type="match status" value="1"/>
</dbReference>
<feature type="compositionally biased region" description="Low complexity" evidence="1">
    <location>
        <begin position="501"/>
        <end position="552"/>
    </location>
</feature>
<gene>
    <name evidence="3" type="ORF">L3X38_036227</name>
</gene>
<dbReference type="SUPFAM" id="SSF56672">
    <property type="entry name" value="DNA/RNA polymerases"/>
    <property type="match status" value="1"/>
</dbReference>
<dbReference type="InterPro" id="IPR001584">
    <property type="entry name" value="Integrase_cat-core"/>
</dbReference>
<dbReference type="Gene3D" id="3.30.420.10">
    <property type="entry name" value="Ribonuclease H-like superfamily/Ribonuclease H"/>
    <property type="match status" value="1"/>
</dbReference>
<evidence type="ECO:0000256" key="1">
    <source>
        <dbReference type="SAM" id="MobiDB-lite"/>
    </source>
</evidence>
<dbReference type="PANTHER" id="PTHR11439:SF524">
    <property type="entry name" value="RNA-DIRECTED DNA POLYMERASE, PROTEIN KINASE RLK-PELLE-DLSV FAMILY"/>
    <property type="match status" value="1"/>
</dbReference>
<evidence type="ECO:0000313" key="3">
    <source>
        <dbReference type="EMBL" id="KAI5316520.1"/>
    </source>
</evidence>
<name>A0AAD4V106_PRUDU</name>
<dbReference type="PANTHER" id="PTHR11439">
    <property type="entry name" value="GAG-POL-RELATED RETROTRANSPOSON"/>
    <property type="match status" value="1"/>
</dbReference>
<dbReference type="InterPro" id="IPR057670">
    <property type="entry name" value="SH3_retrovirus"/>
</dbReference>
<dbReference type="GO" id="GO:0003676">
    <property type="term" value="F:nucleic acid binding"/>
    <property type="evidence" value="ECO:0007669"/>
    <property type="project" value="InterPro"/>
</dbReference>
<dbReference type="InterPro" id="IPR036397">
    <property type="entry name" value="RNaseH_sf"/>
</dbReference>
<feature type="domain" description="Integrase catalytic" evidence="2">
    <location>
        <begin position="178"/>
        <end position="344"/>
    </location>
</feature>